<feature type="transmembrane region" description="Helical" evidence="1">
    <location>
        <begin position="25"/>
        <end position="48"/>
    </location>
</feature>
<comment type="caution">
    <text evidence="2">The sequence shown here is derived from an EMBL/GenBank/DDBJ whole genome shotgun (WGS) entry which is preliminary data.</text>
</comment>
<keyword evidence="1" id="KW-0812">Transmembrane</keyword>
<dbReference type="RefSeq" id="WP_188618000.1">
    <property type="nucleotide sequence ID" value="NZ_BMLV01000004.1"/>
</dbReference>
<proteinExistence type="predicted"/>
<gene>
    <name evidence="2" type="ORF">GCM10010992_20270</name>
</gene>
<dbReference type="EMBL" id="BMLV01000004">
    <property type="protein sequence ID" value="GGP05164.1"/>
    <property type="molecule type" value="Genomic_DNA"/>
</dbReference>
<feature type="transmembrane region" description="Helical" evidence="1">
    <location>
        <begin position="68"/>
        <end position="89"/>
    </location>
</feature>
<evidence type="ECO:0000313" key="3">
    <source>
        <dbReference type="Proteomes" id="UP000620064"/>
    </source>
</evidence>
<name>A0ABQ2NJT7_9FLAO</name>
<protein>
    <submittedName>
        <fullName evidence="2">Uncharacterized protein</fullName>
    </submittedName>
</protein>
<keyword evidence="3" id="KW-1185">Reference proteome</keyword>
<keyword evidence="1" id="KW-1133">Transmembrane helix</keyword>
<evidence type="ECO:0000256" key="1">
    <source>
        <dbReference type="SAM" id="Phobius"/>
    </source>
</evidence>
<sequence length="150" mass="17481">MEEISNFDEFDNLNIKNQRRKLLPIWIKVFIWIFFFFGVLGVILLLMTPFADNIDLSLYGLTTTNPKSLIGISVMLLFILKGSVSYGLWFEKNWGVNMAQIDAVLGIIICTISMFVLPLYNHSFSFRLELLFLIPYLMKMSKIKAQWEKI</sequence>
<feature type="transmembrane region" description="Helical" evidence="1">
    <location>
        <begin position="101"/>
        <end position="120"/>
    </location>
</feature>
<reference evidence="3" key="1">
    <citation type="journal article" date="2019" name="Int. J. Syst. Evol. Microbiol.">
        <title>The Global Catalogue of Microorganisms (GCM) 10K type strain sequencing project: providing services to taxonomists for standard genome sequencing and annotation.</title>
        <authorList>
            <consortium name="The Broad Institute Genomics Platform"/>
            <consortium name="The Broad Institute Genome Sequencing Center for Infectious Disease"/>
            <person name="Wu L."/>
            <person name="Ma J."/>
        </authorList>
    </citation>
    <scope>NUCLEOTIDE SEQUENCE [LARGE SCALE GENOMIC DNA]</scope>
    <source>
        <strain evidence="3">CGMCC 1.7656</strain>
    </source>
</reference>
<dbReference type="Proteomes" id="UP000620064">
    <property type="component" value="Unassembled WGS sequence"/>
</dbReference>
<evidence type="ECO:0000313" key="2">
    <source>
        <dbReference type="EMBL" id="GGP05164.1"/>
    </source>
</evidence>
<keyword evidence="1" id="KW-0472">Membrane</keyword>
<organism evidence="2 3">
    <name type="scientific">Cloacibacterium rupense</name>
    <dbReference type="NCBI Taxonomy" id="517423"/>
    <lineage>
        <taxon>Bacteria</taxon>
        <taxon>Pseudomonadati</taxon>
        <taxon>Bacteroidota</taxon>
        <taxon>Flavobacteriia</taxon>
        <taxon>Flavobacteriales</taxon>
        <taxon>Weeksellaceae</taxon>
    </lineage>
</organism>
<accession>A0ABQ2NJT7</accession>